<sequence>MAGLCEGGNEPPGSLKATEPVSISAIKRTVMTGWEAEVVQMCICRQAQGSMPPMLIKCLVNSTAETAQEVIVP</sequence>
<protein>
    <submittedName>
        <fullName evidence="1">Uncharacterized protein</fullName>
    </submittedName>
</protein>
<accession>A0ABQ8T658</accession>
<dbReference type="EMBL" id="JAJSOF020000015">
    <property type="protein sequence ID" value="KAJ4441576.1"/>
    <property type="molecule type" value="Genomic_DNA"/>
</dbReference>
<name>A0ABQ8T658_PERAM</name>
<dbReference type="Proteomes" id="UP001148838">
    <property type="component" value="Unassembled WGS sequence"/>
</dbReference>
<evidence type="ECO:0000313" key="2">
    <source>
        <dbReference type="Proteomes" id="UP001148838"/>
    </source>
</evidence>
<proteinExistence type="predicted"/>
<comment type="caution">
    <text evidence="1">The sequence shown here is derived from an EMBL/GenBank/DDBJ whole genome shotgun (WGS) entry which is preliminary data.</text>
</comment>
<gene>
    <name evidence="1" type="ORF">ANN_11432</name>
</gene>
<evidence type="ECO:0000313" key="1">
    <source>
        <dbReference type="EMBL" id="KAJ4441576.1"/>
    </source>
</evidence>
<keyword evidence="2" id="KW-1185">Reference proteome</keyword>
<reference evidence="1 2" key="1">
    <citation type="journal article" date="2022" name="Allergy">
        <title>Genome assembly and annotation of Periplaneta americana reveal a comprehensive cockroach allergen profile.</title>
        <authorList>
            <person name="Wang L."/>
            <person name="Xiong Q."/>
            <person name="Saelim N."/>
            <person name="Wang L."/>
            <person name="Nong W."/>
            <person name="Wan A.T."/>
            <person name="Shi M."/>
            <person name="Liu X."/>
            <person name="Cao Q."/>
            <person name="Hui J.H.L."/>
            <person name="Sookrung N."/>
            <person name="Leung T.F."/>
            <person name="Tungtrongchitr A."/>
            <person name="Tsui S.K.W."/>
        </authorList>
    </citation>
    <scope>NUCLEOTIDE SEQUENCE [LARGE SCALE GENOMIC DNA]</scope>
    <source>
        <strain evidence="1">PWHHKU_190912</strain>
    </source>
</reference>
<organism evidence="1 2">
    <name type="scientific">Periplaneta americana</name>
    <name type="common">American cockroach</name>
    <name type="synonym">Blatta americana</name>
    <dbReference type="NCBI Taxonomy" id="6978"/>
    <lineage>
        <taxon>Eukaryota</taxon>
        <taxon>Metazoa</taxon>
        <taxon>Ecdysozoa</taxon>
        <taxon>Arthropoda</taxon>
        <taxon>Hexapoda</taxon>
        <taxon>Insecta</taxon>
        <taxon>Pterygota</taxon>
        <taxon>Neoptera</taxon>
        <taxon>Polyneoptera</taxon>
        <taxon>Dictyoptera</taxon>
        <taxon>Blattodea</taxon>
        <taxon>Blattoidea</taxon>
        <taxon>Blattidae</taxon>
        <taxon>Blattinae</taxon>
        <taxon>Periplaneta</taxon>
    </lineage>
</organism>